<dbReference type="PROSITE" id="PS50110">
    <property type="entry name" value="RESPONSE_REGULATORY"/>
    <property type="match status" value="1"/>
</dbReference>
<keyword evidence="1" id="KW-0597">Phosphoprotein</keyword>
<gene>
    <name evidence="3" type="ORF">V8G58_07110</name>
</gene>
<dbReference type="SMART" id="SM00448">
    <property type="entry name" value="REC"/>
    <property type="match status" value="1"/>
</dbReference>
<evidence type="ECO:0000313" key="4">
    <source>
        <dbReference type="Proteomes" id="UP001610100"/>
    </source>
</evidence>
<evidence type="ECO:0000256" key="1">
    <source>
        <dbReference type="PROSITE-ProRule" id="PRU00169"/>
    </source>
</evidence>
<dbReference type="EMBL" id="JBAWKB010000002">
    <property type="protein sequence ID" value="MFH6771700.1"/>
    <property type="molecule type" value="Genomic_DNA"/>
</dbReference>
<dbReference type="PANTHER" id="PTHR44520:SF2">
    <property type="entry name" value="RESPONSE REGULATOR RCP1"/>
    <property type="match status" value="1"/>
</dbReference>
<reference evidence="3 4" key="1">
    <citation type="submission" date="2024-02" db="EMBL/GenBank/DDBJ databases">
        <title>A Gaetbulibacter species isolated from tidal flats and genomic insights of their niches.</title>
        <authorList>
            <person name="Ye Y."/>
        </authorList>
    </citation>
    <scope>NUCLEOTIDE SEQUENCE [LARGE SCALE GENOMIC DNA]</scope>
    <source>
        <strain evidence="3 4">KYW382</strain>
    </source>
</reference>
<dbReference type="CDD" id="cd17557">
    <property type="entry name" value="REC_Rcp-like"/>
    <property type="match status" value="1"/>
</dbReference>
<keyword evidence="4" id="KW-1185">Reference proteome</keyword>
<dbReference type="Gene3D" id="3.40.50.2300">
    <property type="match status" value="1"/>
</dbReference>
<comment type="caution">
    <text evidence="3">The sequence shown here is derived from an EMBL/GenBank/DDBJ whole genome shotgun (WGS) entry which is preliminary data.</text>
</comment>
<feature type="domain" description="Response regulatory" evidence="2">
    <location>
        <begin position="5"/>
        <end position="130"/>
    </location>
</feature>
<accession>A0ABW7MXZ4</accession>
<dbReference type="InterPro" id="IPR001789">
    <property type="entry name" value="Sig_transdc_resp-reg_receiver"/>
</dbReference>
<dbReference type="Pfam" id="PF00072">
    <property type="entry name" value="Response_reg"/>
    <property type="match status" value="1"/>
</dbReference>
<organism evidence="3 4">
    <name type="scientific">Gaetbulibacter aestuarii</name>
    <dbReference type="NCBI Taxonomy" id="1502358"/>
    <lineage>
        <taxon>Bacteria</taxon>
        <taxon>Pseudomonadati</taxon>
        <taxon>Bacteroidota</taxon>
        <taxon>Flavobacteriia</taxon>
        <taxon>Flavobacteriales</taxon>
        <taxon>Flavobacteriaceae</taxon>
        <taxon>Gaetbulibacter</taxon>
    </lineage>
</organism>
<evidence type="ECO:0000313" key="3">
    <source>
        <dbReference type="EMBL" id="MFH6771700.1"/>
    </source>
</evidence>
<dbReference type="SUPFAM" id="SSF52172">
    <property type="entry name" value="CheY-like"/>
    <property type="match status" value="1"/>
</dbReference>
<dbReference type="Proteomes" id="UP001610100">
    <property type="component" value="Unassembled WGS sequence"/>
</dbReference>
<dbReference type="RefSeq" id="WP_344740865.1">
    <property type="nucleotide sequence ID" value="NZ_BAABAY010000002.1"/>
</dbReference>
<proteinExistence type="predicted"/>
<dbReference type="InterPro" id="IPR011006">
    <property type="entry name" value="CheY-like_superfamily"/>
</dbReference>
<dbReference type="InterPro" id="IPR052893">
    <property type="entry name" value="TCS_response_regulator"/>
</dbReference>
<protein>
    <submittedName>
        <fullName evidence="3">Response regulator</fullName>
    </submittedName>
</protein>
<sequence length="142" mass="15897">MKAVNILLVEDNEGDILLTTEALEDIKLANKLSVARDGEEAIDFLSKNTPFEDVEEPDLILLDINLPKINGLEVLKFIKTSDSLKHIPVIVLTTSSSFDDVSGSYRGHANCYIVKPVDISDFIQAISKIEDFWIKIVRLPNR</sequence>
<evidence type="ECO:0000259" key="2">
    <source>
        <dbReference type="PROSITE" id="PS50110"/>
    </source>
</evidence>
<name>A0ABW7MXZ4_9FLAO</name>
<feature type="modified residue" description="4-aspartylphosphate" evidence="1">
    <location>
        <position position="63"/>
    </location>
</feature>
<dbReference type="PANTHER" id="PTHR44520">
    <property type="entry name" value="RESPONSE REGULATOR RCP1-RELATED"/>
    <property type="match status" value="1"/>
</dbReference>